<dbReference type="InterPro" id="IPR031357">
    <property type="entry name" value="Stealth_CR3"/>
</dbReference>
<dbReference type="GO" id="GO:0003976">
    <property type="term" value="F:UDP-N-acetylglucosamine-lysosomal-enzyme N-acetylglucosaminephosphotransferase activity"/>
    <property type="evidence" value="ECO:0007669"/>
    <property type="project" value="TreeGrafter"/>
</dbReference>
<organism evidence="3 4">
    <name type="scientific">Hebeloma cylindrosporum</name>
    <dbReference type="NCBI Taxonomy" id="76867"/>
    <lineage>
        <taxon>Eukaryota</taxon>
        <taxon>Fungi</taxon>
        <taxon>Dikarya</taxon>
        <taxon>Basidiomycota</taxon>
        <taxon>Agaricomycotina</taxon>
        <taxon>Agaricomycetes</taxon>
        <taxon>Agaricomycetidae</taxon>
        <taxon>Agaricales</taxon>
        <taxon>Agaricineae</taxon>
        <taxon>Hymenogastraceae</taxon>
        <taxon>Hebeloma</taxon>
    </lineage>
</organism>
<evidence type="ECO:0000313" key="4">
    <source>
        <dbReference type="Proteomes" id="UP000053424"/>
    </source>
</evidence>
<evidence type="ECO:0000256" key="1">
    <source>
        <dbReference type="ARBA" id="ARBA00022679"/>
    </source>
</evidence>
<dbReference type="PANTHER" id="PTHR24045:SF0">
    <property type="entry name" value="N-ACETYLGLUCOSAMINE-1-PHOSPHOTRANSFERASE SUBUNITS ALPHA_BETA"/>
    <property type="match status" value="1"/>
</dbReference>
<dbReference type="STRING" id="686832.A0A0C3C5K3"/>
<reference evidence="3 4" key="1">
    <citation type="submission" date="2014-04" db="EMBL/GenBank/DDBJ databases">
        <authorList>
            <consortium name="DOE Joint Genome Institute"/>
            <person name="Kuo A."/>
            <person name="Gay G."/>
            <person name="Dore J."/>
            <person name="Kohler A."/>
            <person name="Nagy L.G."/>
            <person name="Floudas D."/>
            <person name="Copeland A."/>
            <person name="Barry K.W."/>
            <person name="Cichocki N."/>
            <person name="Veneault-Fourrey C."/>
            <person name="LaButti K."/>
            <person name="Lindquist E.A."/>
            <person name="Lipzen A."/>
            <person name="Lundell T."/>
            <person name="Morin E."/>
            <person name="Murat C."/>
            <person name="Sun H."/>
            <person name="Tunlid A."/>
            <person name="Henrissat B."/>
            <person name="Grigoriev I.V."/>
            <person name="Hibbett D.S."/>
            <person name="Martin F."/>
            <person name="Nordberg H.P."/>
            <person name="Cantor M.N."/>
            <person name="Hua S.X."/>
        </authorList>
    </citation>
    <scope>NUCLEOTIDE SEQUENCE [LARGE SCALE GENOMIC DNA]</scope>
    <source>
        <strain evidence="4">h7</strain>
    </source>
</reference>
<evidence type="ECO:0000259" key="2">
    <source>
        <dbReference type="Pfam" id="PF17102"/>
    </source>
</evidence>
<reference evidence="4" key="2">
    <citation type="submission" date="2015-01" db="EMBL/GenBank/DDBJ databases">
        <title>Evolutionary Origins and Diversification of the Mycorrhizal Mutualists.</title>
        <authorList>
            <consortium name="DOE Joint Genome Institute"/>
            <consortium name="Mycorrhizal Genomics Consortium"/>
            <person name="Kohler A."/>
            <person name="Kuo A."/>
            <person name="Nagy L.G."/>
            <person name="Floudas D."/>
            <person name="Copeland A."/>
            <person name="Barry K.W."/>
            <person name="Cichocki N."/>
            <person name="Veneault-Fourrey C."/>
            <person name="LaButti K."/>
            <person name="Lindquist E.A."/>
            <person name="Lipzen A."/>
            <person name="Lundell T."/>
            <person name="Morin E."/>
            <person name="Murat C."/>
            <person name="Riley R."/>
            <person name="Ohm R."/>
            <person name="Sun H."/>
            <person name="Tunlid A."/>
            <person name="Henrissat B."/>
            <person name="Grigoriev I.V."/>
            <person name="Hibbett D.S."/>
            <person name="Martin F."/>
        </authorList>
    </citation>
    <scope>NUCLEOTIDE SEQUENCE [LARGE SCALE GENOMIC DNA]</scope>
    <source>
        <strain evidence="4">h7</strain>
    </source>
</reference>
<dbReference type="GO" id="GO:0005794">
    <property type="term" value="C:Golgi apparatus"/>
    <property type="evidence" value="ECO:0007669"/>
    <property type="project" value="TreeGrafter"/>
</dbReference>
<dbReference type="EMBL" id="KN831788">
    <property type="protein sequence ID" value="KIM38886.1"/>
    <property type="molecule type" value="Genomic_DNA"/>
</dbReference>
<dbReference type="Pfam" id="PF17102">
    <property type="entry name" value="Stealth_CR3"/>
    <property type="match status" value="1"/>
</dbReference>
<sequence length="542" mass="61153">MAATRSWKQTTFHLVANSYPIPSDAGYAEEESEEDYEERLGQVPQWLDMKKIDHEVPRFMIHHDVDLFRLLPSSPHKEVSDAEIDAWRNASLPTFNRQVILFLHPAGSLVLSMPFPHVFLMDDTYFLRPLTTSTFYSPIHGPILHLQPNLLVNPSVPGRRLPAGWSEWRGLETAAARISERFGKRGRPYLVHNARAIPLPLLHEASLTFPEAFSSTATSRFRGQNDSMPETHTLWLATHFIIERHREALLWSWVVGKWGGPKGRLTQEDKEKMWLDLGGKSGEGKKRVFWPKRESRLNAQIDLEKAELPDAGVTNYAFVSSDGYPYTYLPMARTYPPLPDQNGWADLASTPTGDKVPVVCTVERTDCFNNDANEPAVEMFKRIMVDKPRCGDCLISALIGASGPTGFSAFLPPSISPKLPHSSMPNHLPVSLASLLAFPYPANPYLFSLRLIQRYSYVLGGTPNRFFGVESAINAKAHLTKIDSDADAALVCINDDLASTDPIMVAALDEVLREWMVSRWPDKLEIERFNGTYSGEWRKRRQ</sequence>
<evidence type="ECO:0000313" key="3">
    <source>
        <dbReference type="EMBL" id="KIM38886.1"/>
    </source>
</evidence>
<dbReference type="OrthoDB" id="263283at2759"/>
<dbReference type="InterPro" id="IPR047141">
    <property type="entry name" value="Stealth"/>
</dbReference>
<keyword evidence="1" id="KW-0808">Transferase</keyword>
<dbReference type="Proteomes" id="UP000053424">
    <property type="component" value="Unassembled WGS sequence"/>
</dbReference>
<dbReference type="PANTHER" id="PTHR24045">
    <property type="match status" value="1"/>
</dbReference>
<accession>A0A0C3C5K3</accession>
<feature type="domain" description="Stealth protein CR3 conserved region 3" evidence="2">
    <location>
        <begin position="192"/>
        <end position="243"/>
    </location>
</feature>
<protein>
    <recommendedName>
        <fullName evidence="2">Stealth protein CR3 conserved region 3 domain-containing protein</fullName>
    </recommendedName>
</protein>
<proteinExistence type="predicted"/>
<gene>
    <name evidence="3" type="ORF">M413DRAFT_419870</name>
</gene>
<name>A0A0C3C5K3_HEBCY</name>
<dbReference type="AlphaFoldDB" id="A0A0C3C5K3"/>
<dbReference type="HOGENOM" id="CLU_005484_2_1_1"/>
<keyword evidence="4" id="KW-1185">Reference proteome</keyword>
<dbReference type="GO" id="GO:0046835">
    <property type="term" value="P:carbohydrate phosphorylation"/>
    <property type="evidence" value="ECO:0007669"/>
    <property type="project" value="TreeGrafter"/>
</dbReference>